<evidence type="ECO:0000259" key="1">
    <source>
        <dbReference type="PROSITE" id="PS51379"/>
    </source>
</evidence>
<evidence type="ECO:0000313" key="3">
    <source>
        <dbReference type="Proteomes" id="UP000266622"/>
    </source>
</evidence>
<sequence>MKKIYYSIIKELCINCGACVVISPKSFTIDENKKVIESKKYTENLEEIESILLAKKVCPTGAIVTEEI</sequence>
<proteinExistence type="predicted"/>
<evidence type="ECO:0000313" key="2">
    <source>
        <dbReference type="EMBL" id="RIB35089.1"/>
    </source>
</evidence>
<name>A0A397WNG2_9ARCH</name>
<dbReference type="Gene3D" id="3.30.70.20">
    <property type="match status" value="1"/>
</dbReference>
<feature type="domain" description="4Fe-4S ferredoxin-type" evidence="1">
    <location>
        <begin position="4"/>
        <end position="32"/>
    </location>
</feature>
<protein>
    <recommendedName>
        <fullName evidence="1">4Fe-4S ferredoxin-type domain-containing protein</fullName>
    </recommendedName>
</protein>
<gene>
    <name evidence="2" type="ORF">BXU00_03330</name>
</gene>
<accession>A0A397WNG2</accession>
<dbReference type="EMBL" id="MWMI01000007">
    <property type="protein sequence ID" value="RIB35089.1"/>
    <property type="molecule type" value="Genomic_DNA"/>
</dbReference>
<comment type="caution">
    <text evidence="2">The sequence shown here is derived from an EMBL/GenBank/DDBJ whole genome shotgun (WGS) entry which is preliminary data.</text>
</comment>
<dbReference type="Proteomes" id="UP000266622">
    <property type="component" value="Unassembled WGS sequence"/>
</dbReference>
<reference evidence="2 3" key="1">
    <citation type="journal article" date="2018" name="Syst. Appl. Microbiol.">
        <title>A new symbiotic nanoarchaeote (Candidatus Nanoclepta minutus) and its host (Zestosphaera tikiterensis gen. nov., sp. nov.) from a New Zealand hot spring.</title>
        <authorList>
            <person name="St John E."/>
            <person name="Liu Y."/>
            <person name="Podar M."/>
            <person name="Stott M.B."/>
            <person name="Meneghin J."/>
            <person name="Chen Z."/>
            <person name="Lagutin K."/>
            <person name="Mitchell K."/>
            <person name="Reysenbach A.L."/>
        </authorList>
    </citation>
    <scope>NUCLEOTIDE SEQUENCE [LARGE SCALE GENOMIC DNA]</scope>
    <source>
        <strain evidence="2">NZ3</strain>
    </source>
</reference>
<dbReference type="AlphaFoldDB" id="A0A397WNG2"/>
<dbReference type="Pfam" id="PF13370">
    <property type="entry name" value="Fer4_13"/>
    <property type="match status" value="1"/>
</dbReference>
<dbReference type="SUPFAM" id="SSF54862">
    <property type="entry name" value="4Fe-4S ferredoxins"/>
    <property type="match status" value="1"/>
</dbReference>
<organism evidence="2 3">
    <name type="scientific">Candidatus Nanoclepta minutus</name>
    <dbReference type="NCBI Taxonomy" id="1940235"/>
    <lineage>
        <taxon>Archaea</taxon>
        <taxon>Nanobdellota</taxon>
        <taxon>Candidatus Nanoclepta</taxon>
    </lineage>
</organism>
<dbReference type="InterPro" id="IPR017896">
    <property type="entry name" value="4Fe4S_Fe-S-bd"/>
</dbReference>
<dbReference type="PROSITE" id="PS51379">
    <property type="entry name" value="4FE4S_FER_2"/>
    <property type="match status" value="1"/>
</dbReference>